<dbReference type="PANTHER" id="PTHR31611">
    <property type="entry name" value="HIGH-AFFINITY NICKEL TRANSPORT PROTEIN NIC1"/>
    <property type="match status" value="1"/>
</dbReference>
<evidence type="ECO:0000256" key="7">
    <source>
        <dbReference type="ARBA" id="ARBA00023136"/>
    </source>
</evidence>
<keyword evidence="4" id="KW-0533">Nickel</keyword>
<dbReference type="EMBL" id="JAGYVZ010000025">
    <property type="protein sequence ID" value="MBS7233442.1"/>
    <property type="molecule type" value="Genomic_DNA"/>
</dbReference>
<evidence type="ECO:0000256" key="1">
    <source>
        <dbReference type="ARBA" id="ARBA00004127"/>
    </source>
</evidence>
<keyword evidence="7 8" id="KW-0472">Membrane</keyword>
<feature type="transmembrane region" description="Helical" evidence="8">
    <location>
        <begin position="233"/>
        <end position="254"/>
    </location>
</feature>
<evidence type="ECO:0000256" key="2">
    <source>
        <dbReference type="ARBA" id="ARBA00010892"/>
    </source>
</evidence>
<feature type="transmembrane region" description="Helical" evidence="8">
    <location>
        <begin position="82"/>
        <end position="100"/>
    </location>
</feature>
<comment type="subcellular location">
    <subcellularLocation>
        <location evidence="8">Cell membrane</location>
        <topology evidence="8">Multi-pass membrane protein</topology>
    </subcellularLocation>
    <subcellularLocation>
        <location evidence="1">Endomembrane system</location>
        <topology evidence="1">Multi-pass membrane protein</topology>
    </subcellularLocation>
</comment>
<dbReference type="Pfam" id="PF03824">
    <property type="entry name" value="NicO"/>
    <property type="match status" value="1"/>
</dbReference>
<keyword evidence="5 8" id="KW-0812">Transmembrane</keyword>
<dbReference type="InterPro" id="IPR004688">
    <property type="entry name" value="Ni/Co_transpt"/>
</dbReference>
<evidence type="ECO:0000256" key="5">
    <source>
        <dbReference type="ARBA" id="ARBA00022692"/>
    </source>
</evidence>
<proteinExistence type="inferred from homology"/>
<evidence type="ECO:0000313" key="9">
    <source>
        <dbReference type="EMBL" id="MBS7233442.1"/>
    </source>
</evidence>
<reference evidence="9 10" key="1">
    <citation type="journal article" date="2018" name="Int. J. Syst. Evol. Microbiol.">
        <title>Flavobacterium chryseum sp. nov. and Flavobacterium psychroterrae sp. nov., novel environmental bacteria isolated from Antarctica.</title>
        <authorList>
            <person name="Kralova S."/>
            <person name="Svec P."/>
            <person name="Busse H.J."/>
            <person name="Stankova E."/>
            <person name="Vaczi P."/>
            <person name="Sedlacek I."/>
        </authorList>
    </citation>
    <scope>NUCLEOTIDE SEQUENCE [LARGE SCALE GENOMIC DNA]</scope>
    <source>
        <strain evidence="9 10">CCM 8827</strain>
    </source>
</reference>
<keyword evidence="10" id="KW-1185">Reference proteome</keyword>
<keyword evidence="6 8" id="KW-1133">Transmembrane helix</keyword>
<evidence type="ECO:0000313" key="10">
    <source>
        <dbReference type="Proteomes" id="UP000722625"/>
    </source>
</evidence>
<sequence>MEFSGIMLMFLLGLRHGFDPDHIAIIDAMSVRLSDSHKKLAQWTGTLFAIGHGSVVTTIAVMISLYSHAWNFSNDIWKILDWLPGLVLVIVGLMNLRILLKANDYRPRGVKFMFIPKRLKNSSSPFAIILIGILFAMVFDTNTQAAAWAYTASSELNVLSAFALGISFSAGMILTDTMDSRIMFLLMKRSVNESSVFDYRRKIGWIIVILSLIVGSYKILSLLIPGLALGENMLTLIGIVFFTLIAAFYFYIYFSKQVQLNQQRNGN</sequence>
<organism evidence="9 10">
    <name type="scientific">Flavobacterium psychroterrae</name>
    <dbReference type="NCBI Taxonomy" id="2133767"/>
    <lineage>
        <taxon>Bacteria</taxon>
        <taxon>Pseudomonadati</taxon>
        <taxon>Bacteroidota</taxon>
        <taxon>Flavobacteriia</taxon>
        <taxon>Flavobacteriales</taxon>
        <taxon>Flavobacteriaceae</taxon>
        <taxon>Flavobacterium</taxon>
    </lineage>
</organism>
<dbReference type="RefSeq" id="WP_213305886.1">
    <property type="nucleotide sequence ID" value="NZ_JAGYVZ010000025.1"/>
</dbReference>
<comment type="similarity">
    <text evidence="2 8">Belongs to the NiCoT transporter (TC 2.A.52) family.</text>
</comment>
<evidence type="ECO:0000256" key="6">
    <source>
        <dbReference type="ARBA" id="ARBA00022989"/>
    </source>
</evidence>
<feature type="transmembrane region" description="Helical" evidence="8">
    <location>
        <begin position="203"/>
        <end position="227"/>
    </location>
</feature>
<evidence type="ECO:0000256" key="4">
    <source>
        <dbReference type="ARBA" id="ARBA00022596"/>
    </source>
</evidence>
<feature type="transmembrane region" description="Helical" evidence="8">
    <location>
        <begin position="121"/>
        <end position="139"/>
    </location>
</feature>
<comment type="caution">
    <text evidence="9">The sequence shown here is derived from an EMBL/GenBank/DDBJ whole genome shotgun (WGS) entry which is preliminary data.</text>
</comment>
<dbReference type="InterPro" id="IPR011541">
    <property type="entry name" value="Ni/Co_transpt_high_affinity"/>
</dbReference>
<protein>
    <recommendedName>
        <fullName evidence="8">Nickel/cobalt efflux system</fullName>
    </recommendedName>
</protein>
<name>A0ABS5PGM5_9FLAO</name>
<dbReference type="PANTHER" id="PTHR31611:SF0">
    <property type="entry name" value="HIGH-AFFINITY NICKEL TRANSPORT PROTEIN NIC1"/>
    <property type="match status" value="1"/>
</dbReference>
<gene>
    <name evidence="9" type="ORF">KHA90_20725</name>
</gene>
<accession>A0ABS5PGM5</accession>
<dbReference type="Proteomes" id="UP000722625">
    <property type="component" value="Unassembled WGS sequence"/>
</dbReference>
<feature type="transmembrane region" description="Helical" evidence="8">
    <location>
        <begin position="159"/>
        <end position="182"/>
    </location>
</feature>
<evidence type="ECO:0000256" key="3">
    <source>
        <dbReference type="ARBA" id="ARBA00022448"/>
    </source>
</evidence>
<evidence type="ECO:0000256" key="8">
    <source>
        <dbReference type="RuleBase" id="RU362101"/>
    </source>
</evidence>
<feature type="transmembrane region" description="Helical" evidence="8">
    <location>
        <begin position="47"/>
        <end position="70"/>
    </location>
</feature>
<keyword evidence="3 8" id="KW-0813">Transport</keyword>